<dbReference type="Proteomes" id="UP000263900">
    <property type="component" value="Chromosome"/>
</dbReference>
<evidence type="ECO:0008006" key="6">
    <source>
        <dbReference type="Google" id="ProtNLM"/>
    </source>
</evidence>
<name>A0A3B7MM85_9BACT</name>
<dbReference type="RefSeq" id="WP_119050047.1">
    <property type="nucleotide sequence ID" value="NZ_CP032157.1"/>
</dbReference>
<evidence type="ECO:0000256" key="3">
    <source>
        <dbReference type="SAM" id="SignalP"/>
    </source>
</evidence>
<feature type="signal peptide" evidence="3">
    <location>
        <begin position="1"/>
        <end position="20"/>
    </location>
</feature>
<evidence type="ECO:0000256" key="2">
    <source>
        <dbReference type="ARBA" id="ARBA00022737"/>
    </source>
</evidence>
<evidence type="ECO:0000256" key="1">
    <source>
        <dbReference type="ARBA" id="ARBA00022614"/>
    </source>
</evidence>
<dbReference type="KEGG" id="pseg:D3H65_09315"/>
<dbReference type="InterPro" id="IPR032675">
    <property type="entry name" value="LRR_dom_sf"/>
</dbReference>
<feature type="chain" id="PRO_5017558420" description="Leucine-rich repeat domain-containing protein" evidence="3">
    <location>
        <begin position="21"/>
        <end position="251"/>
    </location>
</feature>
<protein>
    <recommendedName>
        <fullName evidence="6">Leucine-rich repeat domain-containing protein</fullName>
    </recommendedName>
</protein>
<sequence>MKTCIIQLSLALIFTGSVLAQNVKFLDPNFKKACIYAEVDLNGDGEIQVSEAQKVTKLYVDKRNIDNLTGIKSFTNLEEFGFYYNDIRNVDLSGLKKLRAVYGFSTKLESINLKGCTNVEGIFLSYNALHQIDLTGLTKLKELELSNNMLFKVDISNMPLLETCKLNENEINTFNFAGSNNIKELQLQKNNLTALDVRPLKELTLLWLWDNRSLTSLKVMQLRKLVDLNAWDCPLTNLNMSGLVSLRKFNW</sequence>
<proteinExistence type="predicted"/>
<accession>A0A3B7MM85</accession>
<keyword evidence="1" id="KW-0433">Leucine-rich repeat</keyword>
<reference evidence="4 5" key="1">
    <citation type="submission" date="2018-09" db="EMBL/GenBank/DDBJ databases">
        <title>Genome sequencing of strain 6GH32-13.</title>
        <authorList>
            <person name="Weon H.-Y."/>
            <person name="Heo J."/>
            <person name="Kwon S.-W."/>
        </authorList>
    </citation>
    <scope>NUCLEOTIDE SEQUENCE [LARGE SCALE GENOMIC DNA]</scope>
    <source>
        <strain evidence="4 5">5GH32-13</strain>
    </source>
</reference>
<dbReference type="Gene3D" id="3.80.10.10">
    <property type="entry name" value="Ribonuclease Inhibitor"/>
    <property type="match status" value="1"/>
</dbReference>
<keyword evidence="3" id="KW-0732">Signal</keyword>
<organism evidence="4 5">
    <name type="scientific">Paraflavitalea soli</name>
    <dbReference type="NCBI Taxonomy" id="2315862"/>
    <lineage>
        <taxon>Bacteria</taxon>
        <taxon>Pseudomonadati</taxon>
        <taxon>Bacteroidota</taxon>
        <taxon>Chitinophagia</taxon>
        <taxon>Chitinophagales</taxon>
        <taxon>Chitinophagaceae</taxon>
        <taxon>Paraflavitalea</taxon>
    </lineage>
</organism>
<evidence type="ECO:0000313" key="5">
    <source>
        <dbReference type="Proteomes" id="UP000263900"/>
    </source>
</evidence>
<keyword evidence="5" id="KW-1185">Reference proteome</keyword>
<dbReference type="AlphaFoldDB" id="A0A3B7MM85"/>
<gene>
    <name evidence="4" type="ORF">D3H65_09315</name>
</gene>
<dbReference type="GO" id="GO:0035591">
    <property type="term" value="F:signaling adaptor activity"/>
    <property type="evidence" value="ECO:0007669"/>
    <property type="project" value="TreeGrafter"/>
</dbReference>
<evidence type="ECO:0000313" key="4">
    <source>
        <dbReference type="EMBL" id="AXY74160.1"/>
    </source>
</evidence>
<dbReference type="PANTHER" id="PTHR47566:SF1">
    <property type="entry name" value="PROTEIN NUD1"/>
    <property type="match status" value="1"/>
</dbReference>
<keyword evidence="2" id="KW-0677">Repeat</keyword>
<dbReference type="OrthoDB" id="1110367at2"/>
<dbReference type="PANTHER" id="PTHR47566">
    <property type="match status" value="1"/>
</dbReference>
<dbReference type="SUPFAM" id="SSF52058">
    <property type="entry name" value="L domain-like"/>
    <property type="match status" value="1"/>
</dbReference>
<dbReference type="EMBL" id="CP032157">
    <property type="protein sequence ID" value="AXY74160.1"/>
    <property type="molecule type" value="Genomic_DNA"/>
</dbReference>
<dbReference type="InterPro" id="IPR052574">
    <property type="entry name" value="CDIRP"/>
</dbReference>